<dbReference type="OrthoDB" id="389074at2"/>
<feature type="binding site" evidence="6">
    <location>
        <position position="348"/>
    </location>
    <ligand>
        <name>substrate</name>
    </ligand>
</feature>
<dbReference type="PIRSF" id="PIRSF000524">
    <property type="entry name" value="SPT"/>
    <property type="match status" value="1"/>
</dbReference>
<dbReference type="SUPFAM" id="SSF53383">
    <property type="entry name" value="PLP-dependent transferases"/>
    <property type="match status" value="1"/>
</dbReference>
<dbReference type="GO" id="GO:0004760">
    <property type="term" value="F:L-serine-pyruvate transaminase activity"/>
    <property type="evidence" value="ECO:0007669"/>
    <property type="project" value="TreeGrafter"/>
</dbReference>
<dbReference type="EMBL" id="MCGG01000007">
    <property type="protein sequence ID" value="OEJ69427.1"/>
    <property type="molecule type" value="Genomic_DNA"/>
</dbReference>
<evidence type="ECO:0000259" key="8">
    <source>
        <dbReference type="Pfam" id="PF00266"/>
    </source>
</evidence>
<feature type="domain" description="Aminotransferase class V" evidence="8">
    <location>
        <begin position="35"/>
        <end position="338"/>
    </location>
</feature>
<proteinExistence type="inferred from homology"/>
<sequence length="394" mass="41998">MTVSSFHPPSRVLMGPGPSDIHSRVLQALGRPVIGHLDPEFIMMMDEIKGLLHYAFQTTNQMTLPISAPGSAGMECAFVNLVEPGDNVIVCVNGVFGGRMVENVERCGATAIKVVDDWGTPIDLNKLEDALKANPGVKAVAFVHAETSTGVQSDAAAISALAQKFDALTIMDAVTSLAGTPVLVDEWKIDACYSGTQKCLSCVPGLSPVTFSERALETIRGRNHKVQSWFLDLNLIMGYWSSEGATRSYHHTAPVNTLYALHESLVMLKEEGLENAWKRHAKNHLALKAGLEALGLTLLVEEGYRLPQLNAVKIPGGVDEALVRRRMLADFGIEIGAGLGALAGKVWRIGLMGQSSSPRHVTLVLSALEGTLTDMGANTGNGGAAQAAQKVLLA</sequence>
<dbReference type="InterPro" id="IPR015421">
    <property type="entry name" value="PyrdxlP-dep_Trfase_major"/>
</dbReference>
<feature type="modified residue" description="N6-(pyridoxal phosphate)lysine" evidence="7">
    <location>
        <position position="198"/>
    </location>
</feature>
<keyword evidence="3 9" id="KW-0032">Aminotransferase</keyword>
<evidence type="ECO:0000256" key="2">
    <source>
        <dbReference type="ARBA" id="ARBA00009236"/>
    </source>
</evidence>
<dbReference type="RefSeq" id="WP_069956579.1">
    <property type="nucleotide sequence ID" value="NZ_MCGG01000007.1"/>
</dbReference>
<evidence type="ECO:0000313" key="10">
    <source>
        <dbReference type="Proteomes" id="UP000095347"/>
    </source>
</evidence>
<dbReference type="InterPro" id="IPR015424">
    <property type="entry name" value="PyrdxlP-dep_Trfase"/>
</dbReference>
<dbReference type="PANTHER" id="PTHR21152:SF40">
    <property type="entry name" value="ALANINE--GLYOXYLATE AMINOTRANSFERASE"/>
    <property type="match status" value="1"/>
</dbReference>
<dbReference type="Gene3D" id="3.40.640.10">
    <property type="entry name" value="Type I PLP-dependent aspartate aminotransferase-like (Major domain)"/>
    <property type="match status" value="1"/>
</dbReference>
<comment type="cofactor">
    <cofactor evidence="1 7">
        <name>pyridoxal 5'-phosphate</name>
        <dbReference type="ChEBI" id="CHEBI:597326"/>
    </cofactor>
</comment>
<keyword evidence="4 9" id="KW-0808">Transferase</keyword>
<dbReference type="STRING" id="28181.BEN30_03200"/>
<evidence type="ECO:0000256" key="6">
    <source>
        <dbReference type="PIRSR" id="PIRSR000524-1"/>
    </source>
</evidence>
<comment type="caution">
    <text evidence="9">The sequence shown here is derived from an EMBL/GenBank/DDBJ whole genome shotgun (WGS) entry which is preliminary data.</text>
</comment>
<name>A0A1E5QBM3_9PROT</name>
<accession>A0A1E5QBM3</accession>
<dbReference type="Proteomes" id="UP000095347">
    <property type="component" value="Unassembled WGS sequence"/>
</dbReference>
<dbReference type="GO" id="GO:0008453">
    <property type="term" value="F:alanine-glyoxylate transaminase activity"/>
    <property type="evidence" value="ECO:0007669"/>
    <property type="project" value="TreeGrafter"/>
</dbReference>
<dbReference type="Gene3D" id="3.90.1150.10">
    <property type="entry name" value="Aspartate Aminotransferase, domain 1"/>
    <property type="match status" value="1"/>
</dbReference>
<dbReference type="AlphaFoldDB" id="A0A1E5QBM3"/>
<dbReference type="FunFam" id="3.40.640.10:FF:000027">
    <property type="entry name" value="Serine--pyruvate aminotransferase, mitochondrial"/>
    <property type="match status" value="1"/>
</dbReference>
<evidence type="ECO:0000256" key="3">
    <source>
        <dbReference type="ARBA" id="ARBA00022576"/>
    </source>
</evidence>
<dbReference type="Pfam" id="PF00266">
    <property type="entry name" value="Aminotran_5"/>
    <property type="match status" value="1"/>
</dbReference>
<evidence type="ECO:0000256" key="1">
    <source>
        <dbReference type="ARBA" id="ARBA00001933"/>
    </source>
</evidence>
<dbReference type="GO" id="GO:0019265">
    <property type="term" value="P:glycine biosynthetic process, by transamination of glyoxylate"/>
    <property type="evidence" value="ECO:0007669"/>
    <property type="project" value="TreeGrafter"/>
</dbReference>
<evidence type="ECO:0000256" key="4">
    <source>
        <dbReference type="ARBA" id="ARBA00022679"/>
    </source>
</evidence>
<dbReference type="PANTHER" id="PTHR21152">
    <property type="entry name" value="AMINOTRANSFERASE CLASS V"/>
    <property type="match status" value="1"/>
</dbReference>
<evidence type="ECO:0000256" key="7">
    <source>
        <dbReference type="PIRSR" id="PIRSR000524-50"/>
    </source>
</evidence>
<gene>
    <name evidence="9" type="ORF">BEN30_03200</name>
</gene>
<keyword evidence="5 7" id="KW-0663">Pyridoxal phosphate</keyword>
<dbReference type="InterPro" id="IPR024169">
    <property type="entry name" value="SP_NH2Trfase/AEP_transaminase"/>
</dbReference>
<evidence type="ECO:0000256" key="5">
    <source>
        <dbReference type="ARBA" id="ARBA00022898"/>
    </source>
</evidence>
<dbReference type="InterPro" id="IPR015422">
    <property type="entry name" value="PyrdxlP-dep_Trfase_small"/>
</dbReference>
<dbReference type="InterPro" id="IPR000192">
    <property type="entry name" value="Aminotrans_V_dom"/>
</dbReference>
<organism evidence="9 10">
    <name type="scientific">Magnetovibrio blakemorei</name>
    <dbReference type="NCBI Taxonomy" id="28181"/>
    <lineage>
        <taxon>Bacteria</taxon>
        <taxon>Pseudomonadati</taxon>
        <taxon>Pseudomonadota</taxon>
        <taxon>Alphaproteobacteria</taxon>
        <taxon>Rhodospirillales</taxon>
        <taxon>Magnetovibrionaceae</taxon>
        <taxon>Magnetovibrio</taxon>
    </lineage>
</organism>
<protein>
    <submittedName>
        <fullName evidence="9">Alanine--glyoxylate aminotransferase</fullName>
    </submittedName>
</protein>
<reference evidence="10" key="1">
    <citation type="submission" date="2016-07" db="EMBL/GenBank/DDBJ databases">
        <authorList>
            <person name="Florea S."/>
            <person name="Webb J.S."/>
            <person name="Jaromczyk J."/>
            <person name="Schardl C.L."/>
        </authorList>
    </citation>
    <scope>NUCLEOTIDE SEQUENCE [LARGE SCALE GENOMIC DNA]</scope>
    <source>
        <strain evidence="10">MV-1</strain>
    </source>
</reference>
<evidence type="ECO:0000313" key="9">
    <source>
        <dbReference type="EMBL" id="OEJ69427.1"/>
    </source>
</evidence>
<comment type="similarity">
    <text evidence="2">Belongs to the class-V pyridoxal-phosphate-dependent aminotransferase family.</text>
</comment>
<keyword evidence="10" id="KW-1185">Reference proteome</keyword>